<reference evidence="3 4" key="2">
    <citation type="submission" date="2019-09" db="EMBL/GenBank/DDBJ databases">
        <authorList>
            <person name="Jin C."/>
        </authorList>
    </citation>
    <scope>NUCLEOTIDE SEQUENCE [LARGE SCALE GENOMIC DNA]</scope>
    <source>
        <strain evidence="3 4">BN140002</strain>
    </source>
</reference>
<evidence type="ECO:0000259" key="2">
    <source>
        <dbReference type="Pfam" id="PF09084"/>
    </source>
</evidence>
<dbReference type="InterPro" id="IPR027939">
    <property type="entry name" value="NMT1/THI5"/>
</dbReference>
<feature type="domain" description="SsuA/THI5-like" evidence="2">
    <location>
        <begin position="41"/>
        <end position="243"/>
    </location>
</feature>
<feature type="signal peptide" evidence="1">
    <location>
        <begin position="1"/>
        <end position="23"/>
    </location>
</feature>
<dbReference type="Pfam" id="PF09084">
    <property type="entry name" value="NMT1"/>
    <property type="match status" value="1"/>
</dbReference>
<keyword evidence="4" id="KW-1185">Reference proteome</keyword>
<feature type="chain" id="PRO_5022852627" evidence="1">
    <location>
        <begin position="24"/>
        <end position="339"/>
    </location>
</feature>
<dbReference type="AlphaFoldDB" id="A0A5B2VFN4"/>
<evidence type="ECO:0000313" key="3">
    <source>
        <dbReference type="EMBL" id="KAA2237416.1"/>
    </source>
</evidence>
<dbReference type="SUPFAM" id="SSF53850">
    <property type="entry name" value="Periplasmic binding protein-like II"/>
    <property type="match status" value="1"/>
</dbReference>
<dbReference type="GO" id="GO:0009228">
    <property type="term" value="P:thiamine biosynthetic process"/>
    <property type="evidence" value="ECO:0007669"/>
    <property type="project" value="InterPro"/>
</dbReference>
<gene>
    <name evidence="3" type="ORF">F0L46_10485</name>
</gene>
<dbReference type="InterPro" id="IPR015168">
    <property type="entry name" value="SsuA/THI5"/>
</dbReference>
<dbReference type="EMBL" id="VUOA01000019">
    <property type="protein sequence ID" value="KAA2237416.1"/>
    <property type="molecule type" value="Genomic_DNA"/>
</dbReference>
<reference evidence="3 4" key="1">
    <citation type="submission" date="2019-09" db="EMBL/GenBank/DDBJ databases">
        <title>Salinarimonas rosea gen. nov., sp. nov., a new member of the a-2 subgroup of the Proteobacteria.</title>
        <authorList>
            <person name="Liu J."/>
        </authorList>
    </citation>
    <scope>NUCLEOTIDE SEQUENCE [LARGE SCALE GENOMIC DNA]</scope>
    <source>
        <strain evidence="3 4">BN140002</strain>
    </source>
</reference>
<comment type="caution">
    <text evidence="3">The sequence shown here is derived from an EMBL/GenBank/DDBJ whole genome shotgun (WGS) entry which is preliminary data.</text>
</comment>
<dbReference type="PANTHER" id="PTHR31528:SF3">
    <property type="entry name" value="THIAMINE BIOSYNTHESIS PROTEIN HI_0357-RELATED"/>
    <property type="match status" value="1"/>
</dbReference>
<dbReference type="PANTHER" id="PTHR31528">
    <property type="entry name" value="4-AMINO-5-HYDROXYMETHYL-2-METHYLPYRIMIDINE PHOSPHATE SYNTHASE THI11-RELATED"/>
    <property type="match status" value="1"/>
</dbReference>
<sequence>MTKWKQALAATVALGALSGAAGAQTAAPTKVRFGTNWVAQAEHGGYYQAVVDGTYRRCGLDVEIVPGGPQANNRMLLPVGRIDFYMGGNMVQAFSAVEEKIPTLVVAASFQKDPQVLLSHPGQGLDKFEDLKKSNDILVSKEGLATYYQWMKTEFGFKEEQTKPYTFNAAPFIANKRSVMQGYLSSEPLKVEKAGNFKPVVHLLADNGFDTYATTIETRRDLVEKQPQVVQCFVDGSAAGWYAYLYGDNKAANAVIKKDNPEITDEQIAYSIEKMKEYGIVDSGDTLKHGIGAMTDERMKSFFDKMVKAGLFKADLDYKKSYTLQFVNKGVGLDLRPKN</sequence>
<dbReference type="OrthoDB" id="5372616at2"/>
<dbReference type="Proteomes" id="UP000323142">
    <property type="component" value="Unassembled WGS sequence"/>
</dbReference>
<dbReference type="Gene3D" id="3.40.190.10">
    <property type="entry name" value="Periplasmic binding protein-like II"/>
    <property type="match status" value="2"/>
</dbReference>
<dbReference type="RefSeq" id="WP_149817202.1">
    <property type="nucleotide sequence ID" value="NZ_VUOA01000019.1"/>
</dbReference>
<evidence type="ECO:0000256" key="1">
    <source>
        <dbReference type="SAM" id="SignalP"/>
    </source>
</evidence>
<keyword evidence="1" id="KW-0732">Signal</keyword>
<organism evidence="3 4">
    <name type="scientific">Salinarimonas soli</name>
    <dbReference type="NCBI Taxonomy" id="1638099"/>
    <lineage>
        <taxon>Bacteria</taxon>
        <taxon>Pseudomonadati</taxon>
        <taxon>Pseudomonadota</taxon>
        <taxon>Alphaproteobacteria</taxon>
        <taxon>Hyphomicrobiales</taxon>
        <taxon>Salinarimonadaceae</taxon>
        <taxon>Salinarimonas</taxon>
    </lineage>
</organism>
<protein>
    <submittedName>
        <fullName evidence="3">ABC transporter substrate-binding protein</fullName>
    </submittedName>
</protein>
<accession>A0A5B2VFN4</accession>
<name>A0A5B2VFN4_9HYPH</name>
<proteinExistence type="predicted"/>
<evidence type="ECO:0000313" key="4">
    <source>
        <dbReference type="Proteomes" id="UP000323142"/>
    </source>
</evidence>